<name>A0A0F7GYJ1_9ASPA</name>
<dbReference type="GO" id="GO:0009535">
    <property type="term" value="C:chloroplast thylakoid membrane"/>
    <property type="evidence" value="ECO:0007669"/>
    <property type="project" value="UniProtKB-SubCell"/>
</dbReference>
<dbReference type="Pfam" id="PF05757">
    <property type="entry name" value="PsbQ"/>
    <property type="match status" value="1"/>
</dbReference>
<dbReference type="Gene3D" id="1.20.120.290">
    <property type="entry name" value="Oxygen-evolving enhancer protein 3 (PsbQ), four-helix up-down bundle"/>
    <property type="match status" value="1"/>
</dbReference>
<evidence type="ECO:0000256" key="6">
    <source>
        <dbReference type="ARBA" id="ARBA00023136"/>
    </source>
</evidence>
<dbReference type="SUPFAM" id="SSF101112">
    <property type="entry name" value="Oxygen-evolving enhancer protein 3"/>
    <property type="match status" value="1"/>
</dbReference>
<keyword evidence="4" id="KW-0809">Transit peptide</keyword>
<comment type="subcellular location">
    <subcellularLocation>
        <location evidence="1">Plastid</location>
        <location evidence="1">Chloroplast thylakoid membrane</location>
    </subcellularLocation>
</comment>
<evidence type="ECO:0000256" key="1">
    <source>
        <dbReference type="ARBA" id="ARBA00004334"/>
    </source>
</evidence>
<evidence type="ECO:0000256" key="4">
    <source>
        <dbReference type="ARBA" id="ARBA00022946"/>
    </source>
</evidence>
<accession>A0A0F7GYJ1</accession>
<dbReference type="PANTHER" id="PTHR33399:SF6">
    <property type="entry name" value="PSBQ-LIKE PROTEIN 3, CHLOROPLASTIC"/>
    <property type="match status" value="1"/>
</dbReference>
<evidence type="ECO:0000256" key="7">
    <source>
        <dbReference type="ARBA" id="ARBA00035649"/>
    </source>
</evidence>
<evidence type="ECO:0000313" key="8">
    <source>
        <dbReference type="EMBL" id="AKG62166.1"/>
    </source>
</evidence>
<dbReference type="GO" id="GO:0005509">
    <property type="term" value="F:calcium ion binding"/>
    <property type="evidence" value="ECO:0007669"/>
    <property type="project" value="InterPro"/>
</dbReference>
<keyword evidence="5" id="KW-0793">Thylakoid</keyword>
<evidence type="ECO:0000256" key="3">
    <source>
        <dbReference type="ARBA" id="ARBA00022640"/>
    </source>
</evidence>
<keyword evidence="2" id="KW-0150">Chloroplast</keyword>
<proteinExistence type="evidence at transcript level"/>
<dbReference type="EMBL" id="KM584066">
    <property type="protein sequence ID" value="AKG62166.1"/>
    <property type="molecule type" value="mRNA"/>
</dbReference>
<dbReference type="AlphaFoldDB" id="A0A0F7GYJ1"/>
<organism evidence="8">
    <name type="scientific">Goodyera fumata</name>
    <dbReference type="NCBI Taxonomy" id="1390594"/>
    <lineage>
        <taxon>Eukaryota</taxon>
        <taxon>Viridiplantae</taxon>
        <taxon>Streptophyta</taxon>
        <taxon>Embryophyta</taxon>
        <taxon>Tracheophyta</taxon>
        <taxon>Spermatophyta</taxon>
        <taxon>Magnoliopsida</taxon>
        <taxon>Liliopsida</taxon>
        <taxon>Asparagales</taxon>
        <taxon>Orchidaceae</taxon>
        <taxon>Orchidoideae</taxon>
        <taxon>Cranichideae</taxon>
        <taxon>Goodyerinae</taxon>
        <taxon>Goodyera</taxon>
    </lineage>
</organism>
<protein>
    <submittedName>
        <fullName evidence="8">PQL-like protein</fullName>
    </submittedName>
</protein>
<evidence type="ECO:0000256" key="2">
    <source>
        <dbReference type="ARBA" id="ARBA00022528"/>
    </source>
</evidence>
<comment type="similarity">
    <text evidence="7">Belongs to the PsbQ family.</text>
</comment>
<dbReference type="InterPro" id="IPR008797">
    <property type="entry name" value="PSII_PsbQ"/>
</dbReference>
<reference evidence="8" key="1">
    <citation type="journal article" date="2015" name="BMC Plant Biol.">
        <title>NDH expression marks major transitions in plant evolution and reveals coordinate intracellular gene loss.</title>
        <authorList>
            <person name="Ruhlman T.A."/>
            <person name="Chang W.J."/>
            <person name="Chen J.J."/>
            <person name="Huang Y.T."/>
            <person name="Chan M.T."/>
            <person name="Zhang J."/>
            <person name="Liao D.C."/>
            <person name="Blazier J.C."/>
            <person name="Jin X."/>
            <person name="Shih M.C."/>
            <person name="Jansen R.K."/>
            <person name="Lin C.S."/>
        </authorList>
    </citation>
    <scope>NUCLEOTIDE SEQUENCE</scope>
</reference>
<dbReference type="GO" id="GO:0019898">
    <property type="term" value="C:extrinsic component of membrane"/>
    <property type="evidence" value="ECO:0007669"/>
    <property type="project" value="InterPro"/>
</dbReference>
<keyword evidence="3" id="KW-0934">Plastid</keyword>
<dbReference type="FunFam" id="1.20.120.290:FF:000004">
    <property type="entry name" value="Oxygen-evolving enhancer protein 3"/>
    <property type="match status" value="1"/>
</dbReference>
<evidence type="ECO:0000256" key="5">
    <source>
        <dbReference type="ARBA" id="ARBA00023078"/>
    </source>
</evidence>
<dbReference type="GO" id="GO:0009654">
    <property type="term" value="C:photosystem II oxygen evolving complex"/>
    <property type="evidence" value="ECO:0007669"/>
    <property type="project" value="InterPro"/>
</dbReference>
<sequence>MEIQLYRSSKPSSCFTFHGCSPCKKHITTLKLQAHFTRRIVASMVSASVFLEAKAALSFDFRLVVPDQTIEEAEAGIQNHAQKLLSIKSLIDSKTWKAVQISLRESSSRLKQDLYTIIQAKPGSQRPELRKLYSNLFNSVTELDYAARSKDAVLVKECYNNIVSTLEEIFTTIQ</sequence>
<dbReference type="InterPro" id="IPR054099">
    <property type="entry name" value="PSII_PsbQ_pln"/>
</dbReference>
<dbReference type="GO" id="GO:0009767">
    <property type="term" value="P:photosynthetic electron transport chain"/>
    <property type="evidence" value="ECO:0007669"/>
    <property type="project" value="TreeGrafter"/>
</dbReference>
<dbReference type="InterPro" id="IPR023222">
    <property type="entry name" value="PsbQ-like_dom_sf"/>
</dbReference>
<gene>
    <name evidence="8" type="primary">PQL3</name>
</gene>
<dbReference type="PANTHER" id="PTHR33399">
    <property type="entry name" value="OXYGEN-EVOLVING ENHANCER PROTEIN 3-1, CHLOROPLASTIC"/>
    <property type="match status" value="1"/>
</dbReference>
<keyword evidence="6" id="KW-0472">Membrane</keyword>